<comment type="caution">
    <text evidence="4">The sequence shown here is derived from an EMBL/GenBank/DDBJ whole genome shotgun (WGS) entry which is preliminary data.</text>
</comment>
<dbReference type="InterPro" id="IPR023370">
    <property type="entry name" value="TrmO-like_N"/>
</dbReference>
<dbReference type="SUPFAM" id="SSF118196">
    <property type="entry name" value="YaeB-like"/>
    <property type="match status" value="1"/>
</dbReference>
<dbReference type="InterPro" id="IPR036413">
    <property type="entry name" value="YaeB-like_sf"/>
</dbReference>
<keyword evidence="1" id="KW-0949">S-adenosyl-L-methionine</keyword>
<sequence length="79" mass="9145">MKYTIEPIAFVKNSRKEILDDNWGNVISTIELADDIKETAVDGIEEFSHLEIIYYFHKVADEKNNMTPGIRATTLPFQR</sequence>
<protein>
    <recommendedName>
        <fullName evidence="3">TsaA-like domain-containing protein</fullName>
    </recommendedName>
</protein>
<organism evidence="4 5">
    <name type="scientific">Compostibacillus humi</name>
    <dbReference type="NCBI Taxonomy" id="1245525"/>
    <lineage>
        <taxon>Bacteria</taxon>
        <taxon>Bacillati</taxon>
        <taxon>Bacillota</taxon>
        <taxon>Bacilli</taxon>
        <taxon>Bacillales</taxon>
        <taxon>Bacillaceae</taxon>
        <taxon>Compostibacillus</taxon>
    </lineage>
</organism>
<evidence type="ECO:0000256" key="2">
    <source>
        <dbReference type="ARBA" id="ARBA00033753"/>
    </source>
</evidence>
<feature type="domain" description="TsaA-like" evidence="3">
    <location>
        <begin position="5"/>
        <end position="79"/>
    </location>
</feature>
<dbReference type="EMBL" id="BMEV01000080">
    <property type="protein sequence ID" value="GFZ88380.1"/>
    <property type="molecule type" value="Genomic_DNA"/>
</dbReference>
<reference evidence="4" key="2">
    <citation type="submission" date="2020-09" db="EMBL/GenBank/DDBJ databases">
        <authorList>
            <person name="Sun Q."/>
            <person name="Zhou Y."/>
        </authorList>
    </citation>
    <scope>NUCLEOTIDE SEQUENCE</scope>
    <source>
        <strain evidence="4">CGMCC 1.12360</strain>
    </source>
</reference>
<evidence type="ECO:0000313" key="4">
    <source>
        <dbReference type="EMBL" id="GFZ88380.1"/>
    </source>
</evidence>
<gene>
    <name evidence="4" type="ORF">GCM10010978_29980</name>
</gene>
<accession>A0A8J2TRN0</accession>
<evidence type="ECO:0000259" key="3">
    <source>
        <dbReference type="PROSITE" id="PS51668"/>
    </source>
</evidence>
<comment type="similarity">
    <text evidence="2">Belongs to the tRNA methyltransferase O family.</text>
</comment>
<dbReference type="PROSITE" id="PS51668">
    <property type="entry name" value="TSAA_2"/>
    <property type="match status" value="1"/>
</dbReference>
<evidence type="ECO:0000313" key="5">
    <source>
        <dbReference type="Proteomes" id="UP000602050"/>
    </source>
</evidence>
<dbReference type="InterPro" id="IPR036414">
    <property type="entry name" value="YaeB_N_sf"/>
</dbReference>
<evidence type="ECO:0000256" key="1">
    <source>
        <dbReference type="ARBA" id="ARBA00022691"/>
    </source>
</evidence>
<proteinExistence type="inferred from homology"/>
<name>A0A8J2TRN0_9BACI</name>
<dbReference type="AlphaFoldDB" id="A0A8J2TRN0"/>
<reference evidence="4" key="1">
    <citation type="journal article" date="2014" name="Int. J. Syst. Evol. Microbiol.">
        <title>Complete genome sequence of Corynebacterium casei LMG S-19264T (=DSM 44701T), isolated from a smear-ripened cheese.</title>
        <authorList>
            <consortium name="US DOE Joint Genome Institute (JGI-PGF)"/>
            <person name="Walter F."/>
            <person name="Albersmeier A."/>
            <person name="Kalinowski J."/>
            <person name="Ruckert C."/>
        </authorList>
    </citation>
    <scope>NUCLEOTIDE SEQUENCE</scope>
    <source>
        <strain evidence="4">CGMCC 1.12360</strain>
    </source>
</reference>
<dbReference type="Gene3D" id="2.40.30.70">
    <property type="entry name" value="YaeB-like"/>
    <property type="match status" value="1"/>
</dbReference>
<keyword evidence="5" id="KW-1185">Reference proteome</keyword>
<dbReference type="Proteomes" id="UP000602050">
    <property type="component" value="Unassembled WGS sequence"/>
</dbReference>